<dbReference type="RefSeq" id="WP_193916688.1">
    <property type="nucleotide sequence ID" value="NZ_JADEWL010000005.1"/>
</dbReference>
<dbReference type="EMBL" id="JADEWL010000005">
    <property type="protein sequence ID" value="MBE9211585.1"/>
    <property type="molecule type" value="Genomic_DNA"/>
</dbReference>
<dbReference type="Pfam" id="PF00004">
    <property type="entry name" value="AAA"/>
    <property type="match status" value="1"/>
</dbReference>
<name>A0A8J7JT17_9CYAN</name>
<dbReference type="Gene3D" id="3.40.50.300">
    <property type="entry name" value="P-loop containing nucleotide triphosphate hydrolases"/>
    <property type="match status" value="1"/>
</dbReference>
<dbReference type="InterPro" id="IPR003959">
    <property type="entry name" value="ATPase_AAA_core"/>
</dbReference>
<keyword evidence="3" id="KW-1185">Reference proteome</keyword>
<proteinExistence type="predicted"/>
<evidence type="ECO:0000313" key="2">
    <source>
        <dbReference type="EMBL" id="MBE9211585.1"/>
    </source>
</evidence>
<dbReference type="AlphaFoldDB" id="A0A8J7JT17"/>
<gene>
    <name evidence="2" type="ORF">IQ247_02450</name>
</gene>
<protein>
    <recommendedName>
        <fullName evidence="1">ATPase AAA-type core domain-containing protein</fullName>
    </recommendedName>
</protein>
<dbReference type="Proteomes" id="UP000620559">
    <property type="component" value="Unassembled WGS sequence"/>
</dbReference>
<organism evidence="2 3">
    <name type="scientific">Plectonema cf. radiosum LEGE 06105</name>
    <dbReference type="NCBI Taxonomy" id="945769"/>
    <lineage>
        <taxon>Bacteria</taxon>
        <taxon>Bacillati</taxon>
        <taxon>Cyanobacteriota</taxon>
        <taxon>Cyanophyceae</taxon>
        <taxon>Oscillatoriophycideae</taxon>
        <taxon>Oscillatoriales</taxon>
        <taxon>Microcoleaceae</taxon>
        <taxon>Plectonema</taxon>
    </lineage>
</organism>
<comment type="caution">
    <text evidence="2">The sequence shown here is derived from an EMBL/GenBank/DDBJ whole genome shotgun (WGS) entry which is preliminary data.</text>
</comment>
<evidence type="ECO:0000259" key="1">
    <source>
        <dbReference type="Pfam" id="PF00004"/>
    </source>
</evidence>
<feature type="domain" description="ATPase AAA-type core" evidence="1">
    <location>
        <begin position="15"/>
        <end position="44"/>
    </location>
</feature>
<evidence type="ECO:0000313" key="3">
    <source>
        <dbReference type="Proteomes" id="UP000620559"/>
    </source>
</evidence>
<dbReference type="InterPro" id="IPR027417">
    <property type="entry name" value="P-loop_NTPase"/>
</dbReference>
<dbReference type="SUPFAM" id="SSF52540">
    <property type="entry name" value="P-loop containing nucleoside triphosphate hydrolases"/>
    <property type="match status" value="1"/>
</dbReference>
<sequence>MSISVEKIQPNMKLIVFSGIPGTGKSTLSEAIGHSLKIPVFALDWMLGTLVQFRVPNQDNFVITYQSFTKLQIFPKNHE</sequence>
<accession>A0A8J7JT17</accession>
<dbReference type="GO" id="GO:0005524">
    <property type="term" value="F:ATP binding"/>
    <property type="evidence" value="ECO:0007669"/>
    <property type="project" value="InterPro"/>
</dbReference>
<reference evidence="2" key="1">
    <citation type="submission" date="2020-10" db="EMBL/GenBank/DDBJ databases">
        <authorList>
            <person name="Castelo-Branco R."/>
            <person name="Eusebio N."/>
            <person name="Adriana R."/>
            <person name="Vieira A."/>
            <person name="Brugerolle De Fraissinette N."/>
            <person name="Rezende De Castro R."/>
            <person name="Schneider M.P."/>
            <person name="Vasconcelos V."/>
            <person name="Leao P.N."/>
        </authorList>
    </citation>
    <scope>NUCLEOTIDE SEQUENCE</scope>
    <source>
        <strain evidence="2">LEGE 06105</strain>
    </source>
</reference>
<dbReference type="GO" id="GO:0016887">
    <property type="term" value="F:ATP hydrolysis activity"/>
    <property type="evidence" value="ECO:0007669"/>
    <property type="project" value="InterPro"/>
</dbReference>